<keyword evidence="4" id="KW-0812">Transmembrane</keyword>
<name>A0A1W1XMS1_9BACT</name>
<keyword evidence="2" id="KW-0732">Signal</keyword>
<dbReference type="Pfam" id="PF13458">
    <property type="entry name" value="Peripla_BP_6"/>
    <property type="match status" value="1"/>
</dbReference>
<proteinExistence type="inferred from homology"/>
<keyword evidence="4" id="KW-1133">Transmembrane helix</keyword>
<feature type="compositionally biased region" description="Low complexity" evidence="3">
    <location>
        <begin position="46"/>
        <end position="58"/>
    </location>
</feature>
<reference evidence="6 7" key="1">
    <citation type="submission" date="2017-04" db="EMBL/GenBank/DDBJ databases">
        <authorList>
            <person name="Afonso C.L."/>
            <person name="Miller P.J."/>
            <person name="Scott M.A."/>
            <person name="Spackman E."/>
            <person name="Goraichik I."/>
            <person name="Dimitrov K.M."/>
            <person name="Suarez D.L."/>
            <person name="Swayne D.E."/>
        </authorList>
    </citation>
    <scope>NUCLEOTIDE SEQUENCE [LARGE SCALE GENOMIC DNA]</scope>
    <source>
        <strain evidence="6 7">DSM 13146</strain>
    </source>
</reference>
<feature type="domain" description="Leucine-binding protein" evidence="5">
    <location>
        <begin position="82"/>
        <end position="402"/>
    </location>
</feature>
<dbReference type="OrthoDB" id="5518176at2"/>
<keyword evidence="7" id="KW-1185">Reference proteome</keyword>
<evidence type="ECO:0000313" key="7">
    <source>
        <dbReference type="Proteomes" id="UP000192783"/>
    </source>
</evidence>
<dbReference type="SUPFAM" id="SSF53822">
    <property type="entry name" value="Periplasmic binding protein-like I"/>
    <property type="match status" value="1"/>
</dbReference>
<dbReference type="CDD" id="cd06268">
    <property type="entry name" value="PBP1_ABC_transporter_LIVBP-like"/>
    <property type="match status" value="1"/>
</dbReference>
<feature type="transmembrane region" description="Helical" evidence="4">
    <location>
        <begin position="20"/>
        <end position="38"/>
    </location>
</feature>
<feature type="region of interest" description="Disordered" evidence="3">
    <location>
        <begin position="40"/>
        <end position="76"/>
    </location>
</feature>
<comment type="similarity">
    <text evidence="1">Belongs to the leucine-binding protein family.</text>
</comment>
<evidence type="ECO:0000259" key="5">
    <source>
        <dbReference type="Pfam" id="PF13458"/>
    </source>
</evidence>
<sequence>MTGRGTPLWRPKKRRWGRRVLLLILVVGLGWWWLGSHAPPPPDGSPKPASVESIPGEGPDSGSGGSQGPEQKRAPVPERRRILAVLPLSGPFAGQGERIRQGMELARKEWLPDGPQLDFLDGWQEPQVLEEKLARRLKEPDLYALLVHLPVERLEALTRRAASAGVVVVSVANTHQRLAADEHLLSFLGSDEAEAREAARLIVERYGKGDMTVVEEPSAYGTFFSSHFRRQAQERGLSVHRVVLNPGELPPPDLPKQSQKILLAGSPAWAADVVAALESAGYRGLYFVPHTFGMDYVADLFSGVMDRVRFVLPLTVKVNGESDAAFRQAYRRSYWKEPGWLSRAGYDCARWIAAQVGAAGASREAFGAGLLSGEVENASGEGVGGPFRLDGPGKVIRTYSLAALTKGVWVSIDQ</sequence>
<accession>A0A1W1XMS1</accession>
<dbReference type="RefSeq" id="WP_084057945.1">
    <property type="nucleotide sequence ID" value="NZ_FWXF01000012.1"/>
</dbReference>
<keyword evidence="4" id="KW-0472">Membrane</keyword>
<evidence type="ECO:0000256" key="2">
    <source>
        <dbReference type="ARBA" id="ARBA00022729"/>
    </source>
</evidence>
<dbReference type="Gene3D" id="3.40.50.2300">
    <property type="match status" value="2"/>
</dbReference>
<organism evidence="6 7">
    <name type="scientific">Desulfacinum hydrothermale DSM 13146</name>
    <dbReference type="NCBI Taxonomy" id="1121390"/>
    <lineage>
        <taxon>Bacteria</taxon>
        <taxon>Pseudomonadati</taxon>
        <taxon>Thermodesulfobacteriota</taxon>
        <taxon>Syntrophobacteria</taxon>
        <taxon>Syntrophobacterales</taxon>
        <taxon>Syntrophobacteraceae</taxon>
        <taxon>Desulfacinum</taxon>
    </lineage>
</organism>
<evidence type="ECO:0000256" key="4">
    <source>
        <dbReference type="SAM" id="Phobius"/>
    </source>
</evidence>
<gene>
    <name evidence="6" type="ORF">SAMN02746041_02209</name>
</gene>
<dbReference type="EMBL" id="FWXF01000012">
    <property type="protein sequence ID" value="SMC25135.1"/>
    <property type="molecule type" value="Genomic_DNA"/>
</dbReference>
<dbReference type="AlphaFoldDB" id="A0A1W1XMS1"/>
<evidence type="ECO:0000256" key="1">
    <source>
        <dbReference type="ARBA" id="ARBA00010062"/>
    </source>
</evidence>
<evidence type="ECO:0000256" key="3">
    <source>
        <dbReference type="SAM" id="MobiDB-lite"/>
    </source>
</evidence>
<dbReference type="STRING" id="1121390.SAMN02746041_02209"/>
<protein>
    <submittedName>
        <fullName evidence="6">ABC-type branched-chain amino acid transport system, substrate-binding protein</fullName>
    </submittedName>
</protein>
<dbReference type="InterPro" id="IPR028081">
    <property type="entry name" value="Leu-bd"/>
</dbReference>
<dbReference type="Proteomes" id="UP000192783">
    <property type="component" value="Unassembled WGS sequence"/>
</dbReference>
<evidence type="ECO:0000313" key="6">
    <source>
        <dbReference type="EMBL" id="SMC25135.1"/>
    </source>
</evidence>
<dbReference type="InterPro" id="IPR028082">
    <property type="entry name" value="Peripla_BP_I"/>
</dbReference>